<evidence type="ECO:0000313" key="5">
    <source>
        <dbReference type="Proteomes" id="UP000094023"/>
    </source>
</evidence>
<dbReference type="Gene3D" id="1.10.10.60">
    <property type="entry name" value="Homeodomain-like"/>
    <property type="match status" value="1"/>
</dbReference>
<dbReference type="OrthoDB" id="5293556at2"/>
<dbReference type="Pfam" id="PF00440">
    <property type="entry name" value="TetR_N"/>
    <property type="match status" value="1"/>
</dbReference>
<dbReference type="PANTHER" id="PTHR43479">
    <property type="entry name" value="ACREF/ENVCD OPERON REPRESSOR-RELATED"/>
    <property type="match status" value="1"/>
</dbReference>
<dbReference type="EMBL" id="LXEN01000188">
    <property type="protein sequence ID" value="OAT17653.1"/>
    <property type="molecule type" value="Genomic_DNA"/>
</dbReference>
<organism evidence="4 5">
    <name type="scientific">Proteus myxofaciens ATCC 19692</name>
    <dbReference type="NCBI Taxonomy" id="1354337"/>
    <lineage>
        <taxon>Bacteria</taxon>
        <taxon>Pseudomonadati</taxon>
        <taxon>Pseudomonadota</taxon>
        <taxon>Gammaproteobacteria</taxon>
        <taxon>Enterobacterales</taxon>
        <taxon>Morganellaceae</taxon>
        <taxon>Proteus</taxon>
    </lineage>
</organism>
<dbReference type="AlphaFoldDB" id="A0A198EYD3"/>
<feature type="domain" description="HTH tetR-type" evidence="3">
    <location>
        <begin position="14"/>
        <end position="74"/>
    </location>
</feature>
<dbReference type="PANTHER" id="PTHR43479:SF11">
    <property type="entry name" value="ACREF_ENVCD OPERON REPRESSOR-RELATED"/>
    <property type="match status" value="1"/>
</dbReference>
<dbReference type="GO" id="GO:0003677">
    <property type="term" value="F:DNA binding"/>
    <property type="evidence" value="ECO:0007669"/>
    <property type="project" value="UniProtKB-UniRule"/>
</dbReference>
<evidence type="ECO:0000313" key="4">
    <source>
        <dbReference type="EMBL" id="OAT17653.1"/>
    </source>
</evidence>
<dbReference type="InterPro" id="IPR009057">
    <property type="entry name" value="Homeodomain-like_sf"/>
</dbReference>
<dbReference type="InterPro" id="IPR039536">
    <property type="entry name" value="TetR_C_Proteobacteria"/>
</dbReference>
<reference evidence="4 5" key="1">
    <citation type="submission" date="2016-04" db="EMBL/GenBank/DDBJ databases">
        <title>ATOL: Assembling a taxonomically balanced genome-scale reconstruction of the evolutionary history of the Enterobacteriaceae.</title>
        <authorList>
            <person name="Plunkett G.III."/>
            <person name="Neeno-Eckwall E.C."/>
            <person name="Glasner J.D."/>
            <person name="Perna N.T."/>
        </authorList>
    </citation>
    <scope>NUCLEOTIDE SEQUENCE [LARGE SCALE GENOMIC DNA]</scope>
    <source>
        <strain evidence="4 5">ATCC 19692</strain>
    </source>
</reference>
<gene>
    <name evidence="4" type="ORF">M983_3255</name>
</gene>
<comment type="caution">
    <text evidence="4">The sequence shown here is derived from an EMBL/GenBank/DDBJ whole genome shotgun (WGS) entry which is preliminary data.</text>
</comment>
<proteinExistence type="predicted"/>
<evidence type="ECO:0000259" key="3">
    <source>
        <dbReference type="PROSITE" id="PS50977"/>
    </source>
</evidence>
<dbReference type="PRINTS" id="PR00455">
    <property type="entry name" value="HTHTETR"/>
</dbReference>
<dbReference type="Proteomes" id="UP000094023">
    <property type="component" value="Unassembled WGS sequence"/>
</dbReference>
<dbReference type="Pfam" id="PF14246">
    <property type="entry name" value="TetR_C_7"/>
    <property type="match status" value="1"/>
</dbReference>
<dbReference type="RefSeq" id="WP_066753608.1">
    <property type="nucleotide sequence ID" value="NZ_LXEN01000188.1"/>
</dbReference>
<evidence type="ECO:0000256" key="2">
    <source>
        <dbReference type="PROSITE-ProRule" id="PRU00335"/>
    </source>
</evidence>
<protein>
    <submittedName>
        <fullName evidence="4">TetR family transcriptional regulator</fullName>
    </submittedName>
</protein>
<keyword evidence="5" id="KW-1185">Reference proteome</keyword>
<dbReference type="SUPFAM" id="SSF46689">
    <property type="entry name" value="Homeodomain-like"/>
    <property type="match status" value="1"/>
</dbReference>
<dbReference type="InterPro" id="IPR001647">
    <property type="entry name" value="HTH_TetR"/>
</dbReference>
<dbReference type="InterPro" id="IPR050624">
    <property type="entry name" value="HTH-type_Tx_Regulator"/>
</dbReference>
<keyword evidence="1 2" id="KW-0238">DNA-binding</keyword>
<name>A0A198EYD3_9GAMM</name>
<dbReference type="PROSITE" id="PS50977">
    <property type="entry name" value="HTH_TETR_2"/>
    <property type="match status" value="1"/>
</dbReference>
<accession>A0A198EYD3</accession>
<sequence>MEHKKKPKLTKKGHQRTQAMINAAIDCFLTYGYEKTSLDMIIEKSGGSRSTLYHHFKNKEGLFSAVIKSLIDDIFIKVKSNILEYKTVHQLLEHFGFSFINKLLEPKTMGLYRLVIAESVHFPMLGQLFNQLAPENSYKYLAQELEKREDINLNFEQLRYIAGFFLEMLKTNFFMKALVTPDYSPTNEEIQQQCQLCALIIGDYILLDKEER</sequence>
<dbReference type="Gene3D" id="1.10.357.10">
    <property type="entry name" value="Tetracycline Repressor, domain 2"/>
    <property type="match status" value="1"/>
</dbReference>
<evidence type="ECO:0000256" key="1">
    <source>
        <dbReference type="ARBA" id="ARBA00023125"/>
    </source>
</evidence>
<feature type="DNA-binding region" description="H-T-H motif" evidence="2">
    <location>
        <begin position="37"/>
        <end position="56"/>
    </location>
</feature>